<feature type="non-terminal residue" evidence="2">
    <location>
        <position position="1"/>
    </location>
</feature>
<keyword evidence="3" id="KW-1185">Reference proteome</keyword>
<dbReference type="Proteomes" id="UP000789759">
    <property type="component" value="Unassembled WGS sequence"/>
</dbReference>
<evidence type="ECO:0000313" key="2">
    <source>
        <dbReference type="EMBL" id="CAG8840596.1"/>
    </source>
</evidence>
<organism evidence="2 3">
    <name type="scientific">Cetraspora pellucida</name>
    <dbReference type="NCBI Taxonomy" id="1433469"/>
    <lineage>
        <taxon>Eukaryota</taxon>
        <taxon>Fungi</taxon>
        <taxon>Fungi incertae sedis</taxon>
        <taxon>Mucoromycota</taxon>
        <taxon>Glomeromycotina</taxon>
        <taxon>Glomeromycetes</taxon>
        <taxon>Diversisporales</taxon>
        <taxon>Gigasporaceae</taxon>
        <taxon>Cetraspora</taxon>
    </lineage>
</organism>
<feature type="region of interest" description="Disordered" evidence="1">
    <location>
        <begin position="20"/>
        <end position="46"/>
    </location>
</feature>
<feature type="non-terminal residue" evidence="2">
    <location>
        <position position="46"/>
    </location>
</feature>
<evidence type="ECO:0000256" key="1">
    <source>
        <dbReference type="SAM" id="MobiDB-lite"/>
    </source>
</evidence>
<proteinExistence type="predicted"/>
<accession>A0A9N9PMF5</accession>
<name>A0A9N9PMF5_9GLOM</name>
<comment type="caution">
    <text evidence="2">The sequence shown here is derived from an EMBL/GenBank/DDBJ whole genome shotgun (WGS) entry which is preliminary data.</text>
</comment>
<feature type="compositionally biased region" description="Low complexity" evidence="1">
    <location>
        <begin position="23"/>
        <end position="46"/>
    </location>
</feature>
<protein>
    <submittedName>
        <fullName evidence="2">24636_t:CDS:1</fullName>
    </submittedName>
</protein>
<reference evidence="2" key="1">
    <citation type="submission" date="2021-06" db="EMBL/GenBank/DDBJ databases">
        <authorList>
            <person name="Kallberg Y."/>
            <person name="Tangrot J."/>
            <person name="Rosling A."/>
        </authorList>
    </citation>
    <scope>NUCLEOTIDE SEQUENCE</scope>
    <source>
        <strain evidence="2">FL966</strain>
    </source>
</reference>
<dbReference type="AlphaFoldDB" id="A0A9N9PMF5"/>
<gene>
    <name evidence="2" type="ORF">CPELLU_LOCUS22036</name>
</gene>
<sequence>VSVKKSISFAEYNNKVSLTPSLSNTTNISKKGNNKINKQQNKLLDN</sequence>
<dbReference type="EMBL" id="CAJVQA010090582">
    <property type="protein sequence ID" value="CAG8840596.1"/>
    <property type="molecule type" value="Genomic_DNA"/>
</dbReference>
<evidence type="ECO:0000313" key="3">
    <source>
        <dbReference type="Proteomes" id="UP000789759"/>
    </source>
</evidence>